<name>A0A0A0LEN8_CUCSA</name>
<dbReference type="Gramene" id="KGN59384">
    <property type="protein sequence ID" value="KGN59384"/>
    <property type="gene ID" value="Csa_3G815480"/>
</dbReference>
<reference evidence="6 7" key="3">
    <citation type="journal article" date="2010" name="BMC Genomics">
        <title>Transcriptome sequencing and comparative analysis of cucumber flowers with different sex types.</title>
        <authorList>
            <person name="Guo S."/>
            <person name="Zheng Y."/>
            <person name="Joung J.G."/>
            <person name="Liu S."/>
            <person name="Zhang Z."/>
            <person name="Crasta O.R."/>
            <person name="Sobral B.W."/>
            <person name="Xu Y."/>
            <person name="Huang S."/>
            <person name="Fei Z."/>
        </authorList>
    </citation>
    <scope>NUCLEOTIDE SEQUENCE [LARGE SCALE GENOMIC DNA]</scope>
    <source>
        <strain evidence="7">cv. 9930</strain>
    </source>
</reference>
<sequence length="54" mass="5975">MERYILKLICQVDAKIHKGFGGHYALVTQPPFRGRANKVSTGACKLGTLQMVLD</sequence>
<keyword evidence="3" id="KW-0808">Transferase</keyword>
<keyword evidence="5" id="KW-0804">Transcription</keyword>
<dbReference type="EMBL" id="CM002924">
    <property type="protein sequence ID" value="KGN59384.1"/>
    <property type="molecule type" value="Genomic_DNA"/>
</dbReference>
<dbReference type="Gene3D" id="2.40.270.10">
    <property type="entry name" value="DNA-directed RNA polymerase, subunit 2, domain 6"/>
    <property type="match status" value="1"/>
</dbReference>
<evidence type="ECO:0000313" key="7">
    <source>
        <dbReference type="Proteomes" id="UP000029981"/>
    </source>
</evidence>
<reference evidence="6 7" key="2">
    <citation type="journal article" date="2009" name="PLoS ONE">
        <title>An integrated genetic and cytogenetic map of the cucumber genome.</title>
        <authorList>
            <person name="Ren Y."/>
            <person name="Zhang Z."/>
            <person name="Liu J."/>
            <person name="Staub J.E."/>
            <person name="Han Y."/>
            <person name="Cheng Z."/>
            <person name="Li X."/>
            <person name="Lu J."/>
            <person name="Miao H."/>
            <person name="Kang H."/>
            <person name="Xie B."/>
            <person name="Gu X."/>
            <person name="Wang X."/>
            <person name="Du Y."/>
            <person name="Jin W."/>
            <person name="Huang S."/>
        </authorList>
    </citation>
    <scope>NUCLEOTIDE SEQUENCE [LARGE SCALE GENOMIC DNA]</scope>
    <source>
        <strain evidence="7">cv. 9930</strain>
    </source>
</reference>
<dbReference type="InterPro" id="IPR037033">
    <property type="entry name" value="DNA-dir_RNAP_su2_hyb_sf"/>
</dbReference>
<gene>
    <name evidence="6" type="ORF">Csa_3G815480</name>
</gene>
<dbReference type="GO" id="GO:0003677">
    <property type="term" value="F:DNA binding"/>
    <property type="evidence" value="ECO:0007669"/>
    <property type="project" value="InterPro"/>
</dbReference>
<accession>A0A0A0LEN8</accession>
<evidence type="ECO:0000256" key="3">
    <source>
        <dbReference type="ARBA" id="ARBA00022679"/>
    </source>
</evidence>
<evidence type="ECO:0000256" key="1">
    <source>
        <dbReference type="ARBA" id="ARBA00012418"/>
    </source>
</evidence>
<dbReference type="Proteomes" id="UP000029981">
    <property type="component" value="Chromosome 3"/>
</dbReference>
<evidence type="ECO:0000256" key="5">
    <source>
        <dbReference type="ARBA" id="ARBA00023163"/>
    </source>
</evidence>
<dbReference type="GO" id="GO:0006351">
    <property type="term" value="P:DNA-templated transcription"/>
    <property type="evidence" value="ECO:0007669"/>
    <property type="project" value="InterPro"/>
</dbReference>
<dbReference type="STRING" id="3659.A0A0A0LEN8"/>
<reference evidence="6 7" key="1">
    <citation type="journal article" date="2009" name="Nat. Genet.">
        <title>The genome of the cucumber, Cucumis sativus L.</title>
        <authorList>
            <person name="Huang S."/>
            <person name="Li R."/>
            <person name="Zhang Z."/>
            <person name="Li L."/>
            <person name="Gu X."/>
            <person name="Fan W."/>
            <person name="Lucas W.J."/>
            <person name="Wang X."/>
            <person name="Xie B."/>
            <person name="Ni P."/>
            <person name="Ren Y."/>
            <person name="Zhu H."/>
            <person name="Li J."/>
            <person name="Lin K."/>
            <person name="Jin W."/>
            <person name="Fei Z."/>
            <person name="Li G."/>
            <person name="Staub J."/>
            <person name="Kilian A."/>
            <person name="van der Vossen E.A."/>
            <person name="Wu Y."/>
            <person name="Guo J."/>
            <person name="He J."/>
            <person name="Jia Z."/>
            <person name="Ren Y."/>
            <person name="Tian G."/>
            <person name="Lu Y."/>
            <person name="Ruan J."/>
            <person name="Qian W."/>
            <person name="Wang M."/>
            <person name="Huang Q."/>
            <person name="Li B."/>
            <person name="Xuan Z."/>
            <person name="Cao J."/>
            <person name="Asan"/>
            <person name="Wu Z."/>
            <person name="Zhang J."/>
            <person name="Cai Q."/>
            <person name="Bai Y."/>
            <person name="Zhao B."/>
            <person name="Han Y."/>
            <person name="Li Y."/>
            <person name="Li X."/>
            <person name="Wang S."/>
            <person name="Shi Q."/>
            <person name="Liu S."/>
            <person name="Cho W.K."/>
            <person name="Kim J.Y."/>
            <person name="Xu Y."/>
            <person name="Heller-Uszynska K."/>
            <person name="Miao H."/>
            <person name="Cheng Z."/>
            <person name="Zhang S."/>
            <person name="Wu J."/>
            <person name="Yang Y."/>
            <person name="Kang H."/>
            <person name="Li M."/>
            <person name="Liang H."/>
            <person name="Ren X."/>
            <person name="Shi Z."/>
            <person name="Wen M."/>
            <person name="Jian M."/>
            <person name="Yang H."/>
            <person name="Zhang G."/>
            <person name="Yang Z."/>
            <person name="Chen R."/>
            <person name="Liu S."/>
            <person name="Li J."/>
            <person name="Ma L."/>
            <person name="Liu H."/>
            <person name="Zhou Y."/>
            <person name="Zhao J."/>
            <person name="Fang X."/>
            <person name="Li G."/>
            <person name="Fang L."/>
            <person name="Li Y."/>
            <person name="Liu D."/>
            <person name="Zheng H."/>
            <person name="Zhang Y."/>
            <person name="Qin N."/>
            <person name="Li Z."/>
            <person name="Yang G."/>
            <person name="Yang S."/>
            <person name="Bolund L."/>
            <person name="Kristiansen K."/>
            <person name="Zheng H."/>
            <person name="Li S."/>
            <person name="Zhang X."/>
            <person name="Yang H."/>
            <person name="Wang J."/>
            <person name="Sun R."/>
            <person name="Zhang B."/>
            <person name="Jiang S."/>
            <person name="Wang J."/>
            <person name="Du Y."/>
            <person name="Li S."/>
        </authorList>
    </citation>
    <scope>NUCLEOTIDE SEQUENCE [LARGE SCALE GENOMIC DNA]</scope>
    <source>
        <strain evidence="7">cv. 9930</strain>
    </source>
</reference>
<dbReference type="GO" id="GO:0003899">
    <property type="term" value="F:DNA-directed RNA polymerase activity"/>
    <property type="evidence" value="ECO:0007669"/>
    <property type="project" value="UniProtKB-EC"/>
</dbReference>
<dbReference type="GO" id="GO:0000428">
    <property type="term" value="C:DNA-directed RNA polymerase complex"/>
    <property type="evidence" value="ECO:0007669"/>
    <property type="project" value="UniProtKB-KW"/>
</dbReference>
<organism evidence="6 7">
    <name type="scientific">Cucumis sativus</name>
    <name type="common">Cucumber</name>
    <dbReference type="NCBI Taxonomy" id="3659"/>
    <lineage>
        <taxon>Eukaryota</taxon>
        <taxon>Viridiplantae</taxon>
        <taxon>Streptophyta</taxon>
        <taxon>Embryophyta</taxon>
        <taxon>Tracheophyta</taxon>
        <taxon>Spermatophyta</taxon>
        <taxon>Magnoliopsida</taxon>
        <taxon>eudicotyledons</taxon>
        <taxon>Gunneridae</taxon>
        <taxon>Pentapetalae</taxon>
        <taxon>rosids</taxon>
        <taxon>fabids</taxon>
        <taxon>Cucurbitales</taxon>
        <taxon>Cucurbitaceae</taxon>
        <taxon>Benincaseae</taxon>
        <taxon>Cucumis</taxon>
    </lineage>
</organism>
<dbReference type="AlphaFoldDB" id="A0A0A0LEN8"/>
<proteinExistence type="predicted"/>
<evidence type="ECO:0000256" key="4">
    <source>
        <dbReference type="ARBA" id="ARBA00022695"/>
    </source>
</evidence>
<keyword evidence="4" id="KW-0548">Nucleotidyltransferase</keyword>
<keyword evidence="7" id="KW-1185">Reference proteome</keyword>
<protein>
    <recommendedName>
        <fullName evidence="1">DNA-directed RNA polymerase</fullName>
        <ecNumber evidence="1">2.7.7.6</ecNumber>
    </recommendedName>
</protein>
<reference evidence="6 7" key="4">
    <citation type="journal article" date="2011" name="BMC Genomics">
        <title>RNA-Seq improves annotation of protein-coding genes in the cucumber genome.</title>
        <authorList>
            <person name="Li Z."/>
            <person name="Zhang Z."/>
            <person name="Yan P."/>
            <person name="Huang S."/>
            <person name="Fei Z."/>
            <person name="Lin K."/>
        </authorList>
    </citation>
    <scope>NUCLEOTIDE SEQUENCE [LARGE SCALE GENOMIC DNA]</scope>
    <source>
        <strain evidence="7">cv. 9930</strain>
    </source>
</reference>
<dbReference type="EC" id="2.7.7.6" evidence="1"/>
<evidence type="ECO:0000256" key="2">
    <source>
        <dbReference type="ARBA" id="ARBA00022478"/>
    </source>
</evidence>
<evidence type="ECO:0000313" key="6">
    <source>
        <dbReference type="EMBL" id="KGN59384.1"/>
    </source>
</evidence>
<keyword evidence="2" id="KW-0240">DNA-directed RNA polymerase</keyword>